<dbReference type="AlphaFoldDB" id="A0A564Z2K5"/>
<dbReference type="GO" id="GO:0008270">
    <property type="term" value="F:zinc ion binding"/>
    <property type="evidence" value="ECO:0007669"/>
    <property type="project" value="UniProtKB-KW"/>
</dbReference>
<dbReference type="InterPro" id="IPR017907">
    <property type="entry name" value="Znf_RING_CS"/>
</dbReference>
<keyword evidence="7" id="KW-1185">Reference proteome</keyword>
<accession>A0A564Z2K5</accession>
<evidence type="ECO:0000256" key="3">
    <source>
        <dbReference type="ARBA" id="ARBA00022833"/>
    </source>
</evidence>
<evidence type="ECO:0000256" key="4">
    <source>
        <dbReference type="PROSITE-ProRule" id="PRU00175"/>
    </source>
</evidence>
<evidence type="ECO:0000313" key="6">
    <source>
        <dbReference type="EMBL" id="VUZ53666.1"/>
    </source>
</evidence>
<name>A0A564Z2K5_HYMDI</name>
<dbReference type="GO" id="GO:0003723">
    <property type="term" value="F:RNA binding"/>
    <property type="evidence" value="ECO:0007669"/>
    <property type="project" value="TreeGrafter"/>
</dbReference>
<evidence type="ECO:0000256" key="2">
    <source>
        <dbReference type="ARBA" id="ARBA00022771"/>
    </source>
</evidence>
<proteinExistence type="predicted"/>
<evidence type="ECO:0000259" key="5">
    <source>
        <dbReference type="PROSITE" id="PS50089"/>
    </source>
</evidence>
<keyword evidence="1" id="KW-0479">Metal-binding</keyword>
<dbReference type="Pfam" id="PF13639">
    <property type="entry name" value="zf-RING_2"/>
    <property type="match status" value="1"/>
</dbReference>
<dbReference type="PROSITE" id="PS50089">
    <property type="entry name" value="ZF_RING_2"/>
    <property type="match status" value="1"/>
</dbReference>
<dbReference type="GO" id="GO:0000245">
    <property type="term" value="P:spliceosomal complex assembly"/>
    <property type="evidence" value="ECO:0007669"/>
    <property type="project" value="TreeGrafter"/>
</dbReference>
<sequence length="224" mass="26832">MDCSICFDQLRKPLGIPECCKHVFCFDCLRKWTESHDTCPIDRMQFQMIRKKNAVDGPVIEKATIKFGQISTFSRHPGTIDEWLNLILEIQRSYNEIFSNVFANLENFNSVLNWSTRAVCRQYLRVGIHFRDIYAQRSRSTGFYQFLNQIQRQIFVDIFGLLFENYNVLFDIFERIDDSYLITPFYVEKFIDEFDLMILLVNIFVSNFLDYITRVRRPLTERIY</sequence>
<dbReference type="PANTHER" id="PTHR47048">
    <property type="entry name" value="PROTEIN SCAF11"/>
    <property type="match status" value="1"/>
</dbReference>
<evidence type="ECO:0000256" key="1">
    <source>
        <dbReference type="ARBA" id="ARBA00022723"/>
    </source>
</evidence>
<reference evidence="6 7" key="1">
    <citation type="submission" date="2019-07" db="EMBL/GenBank/DDBJ databases">
        <authorList>
            <person name="Jastrzebski P J."/>
            <person name="Paukszto L."/>
            <person name="Jastrzebski P J."/>
        </authorList>
    </citation>
    <scope>NUCLEOTIDE SEQUENCE [LARGE SCALE GENOMIC DNA]</scope>
    <source>
        <strain evidence="6 7">WMS-il1</strain>
    </source>
</reference>
<keyword evidence="3" id="KW-0862">Zinc</keyword>
<protein>
    <recommendedName>
        <fullName evidence="5">RING-type domain-containing protein</fullName>
    </recommendedName>
</protein>
<gene>
    <name evidence="6" type="ORF">WMSIL1_LOCUS11742</name>
</gene>
<organism evidence="6 7">
    <name type="scientific">Hymenolepis diminuta</name>
    <name type="common">Rat tapeworm</name>
    <dbReference type="NCBI Taxonomy" id="6216"/>
    <lineage>
        <taxon>Eukaryota</taxon>
        <taxon>Metazoa</taxon>
        <taxon>Spiralia</taxon>
        <taxon>Lophotrochozoa</taxon>
        <taxon>Platyhelminthes</taxon>
        <taxon>Cestoda</taxon>
        <taxon>Eucestoda</taxon>
        <taxon>Cyclophyllidea</taxon>
        <taxon>Hymenolepididae</taxon>
        <taxon>Hymenolepis</taxon>
    </lineage>
</organism>
<feature type="domain" description="RING-type" evidence="5">
    <location>
        <begin position="3"/>
        <end position="43"/>
    </location>
</feature>
<dbReference type="SMART" id="SM00184">
    <property type="entry name" value="RING"/>
    <property type="match status" value="1"/>
</dbReference>
<dbReference type="InterPro" id="IPR001841">
    <property type="entry name" value="Znf_RING"/>
</dbReference>
<dbReference type="Proteomes" id="UP000321570">
    <property type="component" value="Unassembled WGS sequence"/>
</dbReference>
<dbReference type="PANTHER" id="PTHR47048:SF1">
    <property type="entry name" value="PROTEIN SCAF11"/>
    <property type="match status" value="1"/>
</dbReference>
<dbReference type="InterPro" id="IPR013083">
    <property type="entry name" value="Znf_RING/FYVE/PHD"/>
</dbReference>
<dbReference type="PROSITE" id="PS00518">
    <property type="entry name" value="ZF_RING_1"/>
    <property type="match status" value="1"/>
</dbReference>
<dbReference type="EMBL" id="CABIJS010000555">
    <property type="protein sequence ID" value="VUZ53666.1"/>
    <property type="molecule type" value="Genomic_DNA"/>
</dbReference>
<dbReference type="Gene3D" id="3.30.40.10">
    <property type="entry name" value="Zinc/RING finger domain, C3HC4 (zinc finger)"/>
    <property type="match status" value="1"/>
</dbReference>
<keyword evidence="2 4" id="KW-0863">Zinc-finger</keyword>
<dbReference type="SUPFAM" id="SSF57850">
    <property type="entry name" value="RING/U-box"/>
    <property type="match status" value="1"/>
</dbReference>
<evidence type="ECO:0000313" key="7">
    <source>
        <dbReference type="Proteomes" id="UP000321570"/>
    </source>
</evidence>